<dbReference type="InterPro" id="IPR007861">
    <property type="entry name" value="DNA_mismatch_repair_MutS_clamp"/>
</dbReference>
<dbReference type="Gene3D" id="3.30.420.110">
    <property type="entry name" value="MutS, connector domain"/>
    <property type="match status" value="1"/>
</dbReference>
<dbReference type="FunFam" id="3.40.50.300:FF:000870">
    <property type="entry name" value="MutS protein homolog 4"/>
    <property type="match status" value="1"/>
</dbReference>
<evidence type="ECO:0000313" key="13">
    <source>
        <dbReference type="Proteomes" id="UP000236737"/>
    </source>
</evidence>
<dbReference type="InterPro" id="IPR016151">
    <property type="entry name" value="DNA_mismatch_repair_MutS_N"/>
</dbReference>
<dbReference type="GO" id="GO:0006298">
    <property type="term" value="P:mismatch repair"/>
    <property type="evidence" value="ECO:0007669"/>
    <property type="project" value="UniProtKB-UniRule"/>
</dbReference>
<dbReference type="PROSITE" id="PS00486">
    <property type="entry name" value="DNA_MISMATCH_REPAIR_2"/>
    <property type="match status" value="1"/>
</dbReference>
<evidence type="ECO:0000256" key="9">
    <source>
        <dbReference type="HAMAP-Rule" id="MF_00096"/>
    </source>
</evidence>
<evidence type="ECO:0000256" key="10">
    <source>
        <dbReference type="RuleBase" id="RU003756"/>
    </source>
</evidence>
<dbReference type="AlphaFoldDB" id="A0A1H5U685"/>
<keyword evidence="5 9" id="KW-0067">ATP-binding</keyword>
<gene>
    <name evidence="9" type="primary">mutS</name>
    <name evidence="12" type="ORF">SAMN04488130_102121</name>
</gene>
<dbReference type="EMBL" id="FNVP01000002">
    <property type="protein sequence ID" value="SEF70519.1"/>
    <property type="molecule type" value="Genomic_DNA"/>
</dbReference>
<proteinExistence type="inferred from homology"/>
<dbReference type="Gene3D" id="1.10.1420.10">
    <property type="match status" value="2"/>
</dbReference>
<dbReference type="CDD" id="cd03284">
    <property type="entry name" value="ABC_MutS1"/>
    <property type="match status" value="1"/>
</dbReference>
<dbReference type="InterPro" id="IPR045076">
    <property type="entry name" value="MutS"/>
</dbReference>
<dbReference type="PIRSF" id="PIRSF037677">
    <property type="entry name" value="DNA_mis_repair_Msh6"/>
    <property type="match status" value="1"/>
</dbReference>
<dbReference type="Pfam" id="PF05190">
    <property type="entry name" value="MutS_IV"/>
    <property type="match status" value="1"/>
</dbReference>
<feature type="binding site" evidence="9">
    <location>
        <begin position="620"/>
        <end position="627"/>
    </location>
    <ligand>
        <name>ATP</name>
        <dbReference type="ChEBI" id="CHEBI:30616"/>
    </ligand>
</feature>
<dbReference type="GO" id="GO:0005524">
    <property type="term" value="F:ATP binding"/>
    <property type="evidence" value="ECO:0007669"/>
    <property type="project" value="UniProtKB-UniRule"/>
</dbReference>
<dbReference type="Proteomes" id="UP000236737">
    <property type="component" value="Unassembled WGS sequence"/>
</dbReference>
<sequence>MASKDNTVKETPLMKQYNEIKRKYPDACLLFRVGDFYETFGEDAVRASKILGITLTKRGAGSATETALAGFPHHSINTYLPKLVKAGLRVAICDQLEDPKMTKTIVKRGVTELVTPGVSMNDEVLQSKTNNFLASIFFANKSIGISFLDVSTGEFLTAQGNAEYIDKLLQNFNPSEVLIPKNNKNDFREIFGEDYHSFYLEDWIYKEDYAFEVLTKHFQTISLKGFGIEELKEGIIASGAILYYLSETQHNKVQHITAIQRIAEDAYVWMDRFTIRNLELYHSYNPNAVTLLDVIDKTLSPMGGRLLKRWLALPLKDSNKIRSRHEVVSYLKENQDVLKNIQHQIKEISDLERLISKIATGKVSPREVVYLKESLDAIIPIKMLALQSPQEAVKVIGDSLHSCDLLREKIKITLNQDAPVAVSKGNAIAKGINAELDDLRTISTSGKEFLEGIEKRESQLTGISSLKISFNNVFGYYIEVRNLHKDKVPAEWIRKQTLVNAERYITEELKEYETKILGAEEKIHKIEAELFEQLVSWIATYIKPVQMNANLVAQLDCLCSFTQLAIENNYVCPELDETFELEIKNGRHPVIEKQLPVGMPYIANDVFLDREIQQLIMITGPNMSGKSAILRQTALIVLLAQMGSFVPADSVRMGIIDKIFTRVGASDNISMGESTFMVEMNETASILNNISDRSLVLLDEIGRGTSTYDGISIAWAIAEFLHEHPSKPKTLFATHYHELNEMSESLPRIQNYNVSVKELKDTVLFIRKLVKGGSAHSFGIHVAKMAGMPQIVILKAQKLLKKLEKSHSSDALNGIKAAKDGSSLKGEQAEQMQMSFFNLDDPLLEEIKEEILNLDINTITPMEALMKLNEIKRMLTRK</sequence>
<dbReference type="InterPro" id="IPR007695">
    <property type="entry name" value="DNA_mismatch_repair_MutS-lik_N"/>
</dbReference>
<evidence type="ECO:0000256" key="8">
    <source>
        <dbReference type="ARBA" id="ARBA00024647"/>
    </source>
</evidence>
<evidence type="ECO:0000256" key="2">
    <source>
        <dbReference type="ARBA" id="ARBA00021982"/>
    </source>
</evidence>
<dbReference type="SMART" id="SM00534">
    <property type="entry name" value="MUTSac"/>
    <property type="match status" value="1"/>
</dbReference>
<dbReference type="InterPro" id="IPR005748">
    <property type="entry name" value="DNA_mismatch_repair_MutS"/>
</dbReference>
<dbReference type="GO" id="GO:0003684">
    <property type="term" value="F:damaged DNA binding"/>
    <property type="evidence" value="ECO:0007669"/>
    <property type="project" value="UniProtKB-UniRule"/>
</dbReference>
<evidence type="ECO:0000256" key="4">
    <source>
        <dbReference type="ARBA" id="ARBA00022763"/>
    </source>
</evidence>
<dbReference type="SUPFAM" id="SSF53150">
    <property type="entry name" value="DNA repair protein MutS, domain II"/>
    <property type="match status" value="1"/>
</dbReference>
<dbReference type="InterPro" id="IPR027417">
    <property type="entry name" value="P-loop_NTPase"/>
</dbReference>
<dbReference type="GO" id="GO:0030983">
    <property type="term" value="F:mismatched DNA binding"/>
    <property type="evidence" value="ECO:0007669"/>
    <property type="project" value="InterPro"/>
</dbReference>
<dbReference type="InterPro" id="IPR000432">
    <property type="entry name" value="DNA_mismatch_repair_MutS_C"/>
</dbReference>
<feature type="domain" description="DNA mismatch repair proteins mutS family" evidence="11">
    <location>
        <begin position="694"/>
        <end position="710"/>
    </location>
</feature>
<keyword evidence="3 9" id="KW-0547">Nucleotide-binding</keyword>
<dbReference type="Pfam" id="PF00488">
    <property type="entry name" value="MutS_V"/>
    <property type="match status" value="1"/>
</dbReference>
<dbReference type="GO" id="GO:0005829">
    <property type="term" value="C:cytosol"/>
    <property type="evidence" value="ECO:0007669"/>
    <property type="project" value="TreeGrafter"/>
</dbReference>
<dbReference type="InterPro" id="IPR036187">
    <property type="entry name" value="DNA_mismatch_repair_MutS_sf"/>
</dbReference>
<dbReference type="SUPFAM" id="SSF52540">
    <property type="entry name" value="P-loop containing nucleoside triphosphate hydrolases"/>
    <property type="match status" value="1"/>
</dbReference>
<dbReference type="SUPFAM" id="SSF48334">
    <property type="entry name" value="DNA repair protein MutS, domain III"/>
    <property type="match status" value="1"/>
</dbReference>
<keyword evidence="4 9" id="KW-0227">DNA damage</keyword>
<dbReference type="NCBIfam" id="TIGR01070">
    <property type="entry name" value="mutS1"/>
    <property type="match status" value="1"/>
</dbReference>
<dbReference type="InterPro" id="IPR036678">
    <property type="entry name" value="MutS_con_dom_sf"/>
</dbReference>
<dbReference type="HAMAP" id="MF_00096">
    <property type="entry name" value="MutS"/>
    <property type="match status" value="1"/>
</dbReference>
<evidence type="ECO:0000256" key="5">
    <source>
        <dbReference type="ARBA" id="ARBA00022840"/>
    </source>
</evidence>
<dbReference type="Pfam" id="PF01624">
    <property type="entry name" value="MutS_I"/>
    <property type="match status" value="1"/>
</dbReference>
<dbReference type="Pfam" id="PF05192">
    <property type="entry name" value="MutS_III"/>
    <property type="match status" value="1"/>
</dbReference>
<evidence type="ECO:0000256" key="6">
    <source>
        <dbReference type="ARBA" id="ARBA00023125"/>
    </source>
</evidence>
<evidence type="ECO:0000256" key="1">
    <source>
        <dbReference type="ARBA" id="ARBA00006271"/>
    </source>
</evidence>
<evidence type="ECO:0000259" key="11">
    <source>
        <dbReference type="PROSITE" id="PS00486"/>
    </source>
</evidence>
<dbReference type="InterPro" id="IPR007696">
    <property type="entry name" value="DNA_mismatch_repair_MutS_core"/>
</dbReference>
<dbReference type="PANTHER" id="PTHR11361:SF34">
    <property type="entry name" value="DNA MISMATCH REPAIR PROTEIN MSH1, MITOCHONDRIAL"/>
    <property type="match status" value="1"/>
</dbReference>
<reference evidence="13" key="1">
    <citation type="submission" date="2016-10" db="EMBL/GenBank/DDBJ databases">
        <authorList>
            <person name="Varghese N."/>
            <person name="Submissions S."/>
        </authorList>
    </citation>
    <scope>NUCLEOTIDE SEQUENCE [LARGE SCALE GENOMIC DNA]</scope>
    <source>
        <strain evidence="13">CGMCC 1.9230</strain>
    </source>
</reference>
<dbReference type="FunFam" id="3.40.1170.10:FF:000001">
    <property type="entry name" value="DNA mismatch repair protein MutS"/>
    <property type="match status" value="1"/>
</dbReference>
<organism evidence="12 13">
    <name type="scientific">Flavobacterium urumqiense</name>
    <dbReference type="NCBI Taxonomy" id="935224"/>
    <lineage>
        <taxon>Bacteria</taxon>
        <taxon>Pseudomonadati</taxon>
        <taxon>Bacteroidota</taxon>
        <taxon>Flavobacteriia</taxon>
        <taxon>Flavobacteriales</taxon>
        <taxon>Flavobacteriaceae</taxon>
        <taxon>Flavobacterium</taxon>
    </lineage>
</organism>
<dbReference type="SMART" id="SM00533">
    <property type="entry name" value="MUTSd"/>
    <property type="match status" value="1"/>
</dbReference>
<evidence type="ECO:0000313" key="12">
    <source>
        <dbReference type="EMBL" id="SEF70519.1"/>
    </source>
</evidence>
<keyword evidence="7 9" id="KW-0234">DNA repair</keyword>
<evidence type="ECO:0000256" key="3">
    <source>
        <dbReference type="ARBA" id="ARBA00022741"/>
    </source>
</evidence>
<keyword evidence="6 9" id="KW-0238">DNA-binding</keyword>
<dbReference type="GO" id="GO:0140664">
    <property type="term" value="F:ATP-dependent DNA damage sensor activity"/>
    <property type="evidence" value="ECO:0007669"/>
    <property type="project" value="InterPro"/>
</dbReference>
<keyword evidence="13" id="KW-1185">Reference proteome</keyword>
<comment type="function">
    <text evidence="8 9">This protein is involved in the repair of mismatches in DNA. It is possible that it carries out the mismatch recognition step. This protein has a weak ATPase activity.</text>
</comment>
<protein>
    <recommendedName>
        <fullName evidence="2 9">DNA mismatch repair protein MutS</fullName>
    </recommendedName>
</protein>
<dbReference type="OrthoDB" id="9802448at2"/>
<dbReference type="Gene3D" id="3.40.1170.10">
    <property type="entry name" value="DNA repair protein MutS, domain I"/>
    <property type="match status" value="1"/>
</dbReference>
<dbReference type="Gene3D" id="3.40.50.300">
    <property type="entry name" value="P-loop containing nucleotide triphosphate hydrolases"/>
    <property type="match status" value="1"/>
</dbReference>
<dbReference type="Pfam" id="PF05188">
    <property type="entry name" value="MutS_II"/>
    <property type="match status" value="1"/>
</dbReference>
<dbReference type="InterPro" id="IPR007860">
    <property type="entry name" value="DNA_mmatch_repair_MutS_con_dom"/>
</dbReference>
<dbReference type="PANTHER" id="PTHR11361">
    <property type="entry name" value="DNA MISMATCH REPAIR PROTEIN MUTS FAMILY MEMBER"/>
    <property type="match status" value="1"/>
</dbReference>
<evidence type="ECO:0000256" key="7">
    <source>
        <dbReference type="ARBA" id="ARBA00023204"/>
    </source>
</evidence>
<accession>A0A1H5U685</accession>
<dbReference type="NCBIfam" id="NF003810">
    <property type="entry name" value="PRK05399.1"/>
    <property type="match status" value="1"/>
</dbReference>
<dbReference type="InterPro" id="IPR017261">
    <property type="entry name" value="DNA_mismatch_repair_MutS/MSH"/>
</dbReference>
<comment type="similarity">
    <text evidence="1 9 10">Belongs to the DNA mismatch repair MutS family.</text>
</comment>
<dbReference type="SUPFAM" id="SSF55271">
    <property type="entry name" value="DNA repair protein MutS, domain I"/>
    <property type="match status" value="1"/>
</dbReference>
<name>A0A1H5U685_9FLAO</name>